<dbReference type="GO" id="GO:0006779">
    <property type="term" value="P:porphyrin-containing compound biosynthetic process"/>
    <property type="evidence" value="ECO:0007669"/>
    <property type="project" value="TreeGrafter"/>
</dbReference>
<dbReference type="AlphaFoldDB" id="A0A926DNB8"/>
<name>A0A926DNB8_9FIRM</name>
<protein>
    <submittedName>
        <fullName evidence="2">Coproporphyrinogen dehydrogenase HemZ</fullName>
        <ecNumber evidence="2">1.3.98.3</ecNumber>
    </submittedName>
</protein>
<dbReference type="InterPro" id="IPR006638">
    <property type="entry name" value="Elp3/MiaA/NifB-like_rSAM"/>
</dbReference>
<dbReference type="CDD" id="cd01335">
    <property type="entry name" value="Radical_SAM"/>
    <property type="match status" value="1"/>
</dbReference>
<dbReference type="Proteomes" id="UP000611762">
    <property type="component" value="Unassembled WGS sequence"/>
</dbReference>
<dbReference type="SUPFAM" id="SSF102114">
    <property type="entry name" value="Radical SAM enzymes"/>
    <property type="match status" value="1"/>
</dbReference>
<dbReference type="Pfam" id="PF04055">
    <property type="entry name" value="Radical_SAM"/>
    <property type="match status" value="1"/>
</dbReference>
<dbReference type="SFLD" id="SFLDG01065">
    <property type="entry name" value="anaerobic_coproporphyrinogen-I"/>
    <property type="match status" value="1"/>
</dbReference>
<feature type="domain" description="Radical SAM core" evidence="1">
    <location>
        <begin position="65"/>
        <end position="298"/>
    </location>
</feature>
<dbReference type="GO" id="GO:0051539">
    <property type="term" value="F:4 iron, 4 sulfur cluster binding"/>
    <property type="evidence" value="ECO:0007669"/>
    <property type="project" value="TreeGrafter"/>
</dbReference>
<evidence type="ECO:0000259" key="1">
    <source>
        <dbReference type="PROSITE" id="PS51918"/>
    </source>
</evidence>
<dbReference type="InterPro" id="IPR007197">
    <property type="entry name" value="rSAM"/>
</dbReference>
<dbReference type="NCBIfam" id="TIGR03994">
    <property type="entry name" value="rSAM_HemZ"/>
    <property type="match status" value="1"/>
</dbReference>
<dbReference type="PROSITE" id="PS51918">
    <property type="entry name" value="RADICAL_SAM"/>
    <property type="match status" value="1"/>
</dbReference>
<dbReference type="InterPro" id="IPR034505">
    <property type="entry name" value="Coproporphyrinogen-III_oxidase"/>
</dbReference>
<evidence type="ECO:0000313" key="3">
    <source>
        <dbReference type="Proteomes" id="UP000611762"/>
    </source>
</evidence>
<dbReference type="SMART" id="SM00729">
    <property type="entry name" value="Elp3"/>
    <property type="match status" value="1"/>
</dbReference>
<organism evidence="2 3">
    <name type="scientific">Congzhengia minquanensis</name>
    <dbReference type="NCBI Taxonomy" id="2763657"/>
    <lineage>
        <taxon>Bacteria</taxon>
        <taxon>Bacillati</taxon>
        <taxon>Bacillota</taxon>
        <taxon>Clostridia</taxon>
        <taxon>Eubacteriales</taxon>
        <taxon>Oscillospiraceae</taxon>
        <taxon>Congzhengia</taxon>
    </lineage>
</organism>
<comment type="caution">
    <text evidence="2">The sequence shown here is derived from an EMBL/GenBank/DDBJ whole genome shotgun (WGS) entry which is preliminary data.</text>
</comment>
<dbReference type="InterPro" id="IPR023995">
    <property type="entry name" value="HemZ"/>
</dbReference>
<proteinExistence type="predicted"/>
<dbReference type="Gene3D" id="3.80.30.20">
    <property type="entry name" value="tm_1862 like domain"/>
    <property type="match status" value="1"/>
</dbReference>
<sequence>MNEQTTAPWGNLVGIRPVKRVVKMMNDGLCDEKIETVLKQDFAVSSEKTALAMKIAKIELEVMKTIPKNAVSLYIDIPFCPSKCVYCSFASMPVSEMKDFIEPYLNALYLELDKIKTIVTDLNLEIVSIYIGGGTPTSILSLELDNLLYKITRTFDLSGLREFTIEAGRPDTITESKLEVMQKYGVDRISINPQSMNDKTLEMIGRKHTVEQVYKAFELAKQYDFKCINMDVIAGLPKETVSEFAHTIDAVTDLEPENITVHTMSIKRAAKLNQDRDFAGLPEDFDVAEMISYAHGKLQNTGYEPYYLYRQKNILGDLENTGFSRRNTPGIYNICMMEEIRSVLSAGVGAVTKLVRGDRIERIFNVKDVREYLKRATEMRERKNYIYEFLNLEVQ</sequence>
<keyword evidence="3" id="KW-1185">Reference proteome</keyword>
<dbReference type="EMBL" id="JACRSU010000002">
    <property type="protein sequence ID" value="MBC8540374.1"/>
    <property type="molecule type" value="Genomic_DNA"/>
</dbReference>
<dbReference type="EC" id="1.3.98.3" evidence="2"/>
<dbReference type="PANTHER" id="PTHR13932:SF1">
    <property type="entry name" value="OXYGEN-INDEPENDENT COPROPORPHYRINOGEN-III OXIDASE-LIKE PROTEIN HEMZ"/>
    <property type="match status" value="1"/>
</dbReference>
<dbReference type="GO" id="GO:0051989">
    <property type="term" value="F:coproporphyrinogen dehydrogenase activity"/>
    <property type="evidence" value="ECO:0007669"/>
    <property type="project" value="UniProtKB-EC"/>
</dbReference>
<dbReference type="InterPro" id="IPR058240">
    <property type="entry name" value="rSAM_sf"/>
</dbReference>
<dbReference type="SFLD" id="SFLDS00029">
    <property type="entry name" value="Radical_SAM"/>
    <property type="match status" value="1"/>
</dbReference>
<reference evidence="2" key="1">
    <citation type="submission" date="2020-08" db="EMBL/GenBank/DDBJ databases">
        <title>Genome public.</title>
        <authorList>
            <person name="Liu C."/>
            <person name="Sun Q."/>
        </authorList>
    </citation>
    <scope>NUCLEOTIDE SEQUENCE</scope>
    <source>
        <strain evidence="2">H8</strain>
    </source>
</reference>
<dbReference type="PANTHER" id="PTHR13932">
    <property type="entry name" value="COPROPORPHYRINIGEN III OXIDASE"/>
    <property type="match status" value="1"/>
</dbReference>
<keyword evidence="2" id="KW-0560">Oxidoreductase</keyword>
<dbReference type="SFLD" id="SFLDF00310">
    <property type="entry name" value="oxygen-independent_coproporphy"/>
    <property type="match status" value="1"/>
</dbReference>
<dbReference type="GO" id="GO:0005737">
    <property type="term" value="C:cytoplasm"/>
    <property type="evidence" value="ECO:0007669"/>
    <property type="project" value="TreeGrafter"/>
</dbReference>
<accession>A0A926DNB8</accession>
<evidence type="ECO:0000313" key="2">
    <source>
        <dbReference type="EMBL" id="MBC8540374.1"/>
    </source>
</evidence>
<dbReference type="RefSeq" id="WP_249311532.1">
    <property type="nucleotide sequence ID" value="NZ_JACRSU010000002.1"/>
</dbReference>
<dbReference type="InterPro" id="IPR023404">
    <property type="entry name" value="rSAM_horseshoe"/>
</dbReference>
<gene>
    <name evidence="2" type="primary">hemZ</name>
    <name evidence="2" type="ORF">H8698_05235</name>
</gene>